<organism evidence="2 3">
    <name type="scientific">Clavibacter californiensis</name>
    <dbReference type="NCBI Taxonomy" id="1401995"/>
    <lineage>
        <taxon>Bacteria</taxon>
        <taxon>Bacillati</taxon>
        <taxon>Actinomycetota</taxon>
        <taxon>Actinomycetes</taxon>
        <taxon>Micrococcales</taxon>
        <taxon>Microbacteriaceae</taxon>
        <taxon>Clavibacter</taxon>
    </lineage>
</organism>
<feature type="transmembrane region" description="Helical" evidence="1">
    <location>
        <begin position="45"/>
        <end position="63"/>
    </location>
</feature>
<keyword evidence="1" id="KW-0472">Membrane</keyword>
<keyword evidence="3" id="KW-1185">Reference proteome</keyword>
<evidence type="ECO:0000256" key="1">
    <source>
        <dbReference type="SAM" id="Phobius"/>
    </source>
</evidence>
<evidence type="ECO:0000313" key="2">
    <source>
        <dbReference type="EMBL" id="RII89218.1"/>
    </source>
</evidence>
<accession>A0ABX9N1U5</accession>
<dbReference type="RefSeq" id="WP_119373790.1">
    <property type="nucleotide sequence ID" value="NZ_CP040792.1"/>
</dbReference>
<dbReference type="Proteomes" id="UP000265355">
    <property type="component" value="Unassembled WGS sequence"/>
</dbReference>
<keyword evidence="1" id="KW-1133">Transmembrane helix</keyword>
<evidence type="ECO:0000313" key="3">
    <source>
        <dbReference type="Proteomes" id="UP000265355"/>
    </source>
</evidence>
<keyword evidence="1" id="KW-0812">Transmembrane</keyword>
<protein>
    <submittedName>
        <fullName evidence="2">Uncharacterized protein</fullName>
    </submittedName>
</protein>
<sequence length="64" mass="6571">MADVLAVVLKIVIIVCLIGSGVSSFRTVNHTSRTNEPAPLSMSRTGAVCGAIGIVAVIAQFVTD</sequence>
<gene>
    <name evidence="2" type="ORF">DZF98_14620</name>
</gene>
<feature type="transmembrane region" description="Helical" evidence="1">
    <location>
        <begin position="6"/>
        <end position="25"/>
    </location>
</feature>
<proteinExistence type="predicted"/>
<name>A0ABX9N1U5_9MICO</name>
<comment type="caution">
    <text evidence="2">The sequence shown here is derived from an EMBL/GenBank/DDBJ whole genome shotgun (WGS) entry which is preliminary data.</text>
</comment>
<reference evidence="2 3" key="1">
    <citation type="submission" date="2018-08" db="EMBL/GenBank/DDBJ databases">
        <title>Genome Sequence of Clavibacter michiganensis Subspecies type strains, and the Atypical Peach-Colored Strains Isolated from Tomato.</title>
        <authorList>
            <person name="Osdaghi E."/>
            <person name="Portier P."/>
            <person name="Briand M."/>
            <person name="Jacques M.-A."/>
        </authorList>
    </citation>
    <scope>NUCLEOTIDE SEQUENCE [LARGE SCALE GENOMIC DNA]</scope>
    <source>
        <strain evidence="2 3">CFBP 8216</strain>
    </source>
</reference>
<dbReference type="EMBL" id="QWEE01000399">
    <property type="protein sequence ID" value="RII89218.1"/>
    <property type="molecule type" value="Genomic_DNA"/>
</dbReference>